<feature type="transmembrane region" description="Helical" evidence="6">
    <location>
        <begin position="186"/>
        <end position="208"/>
    </location>
</feature>
<dbReference type="HOGENOM" id="CLU_001265_30_5_1"/>
<evidence type="ECO:0000256" key="5">
    <source>
        <dbReference type="ARBA" id="ARBA00023136"/>
    </source>
</evidence>
<name>J7R7P5_HUIN7</name>
<dbReference type="Pfam" id="PF00083">
    <property type="entry name" value="Sugar_tr"/>
    <property type="match status" value="1"/>
</dbReference>
<evidence type="ECO:0000256" key="2">
    <source>
        <dbReference type="ARBA" id="ARBA00022448"/>
    </source>
</evidence>
<evidence type="ECO:0000256" key="4">
    <source>
        <dbReference type="ARBA" id="ARBA00022989"/>
    </source>
</evidence>
<dbReference type="Gene3D" id="1.20.1250.20">
    <property type="entry name" value="MFS general substrate transporter like domains"/>
    <property type="match status" value="1"/>
</dbReference>
<dbReference type="GeneID" id="34526610"/>
<evidence type="ECO:0000256" key="3">
    <source>
        <dbReference type="ARBA" id="ARBA00022692"/>
    </source>
</evidence>
<dbReference type="InterPro" id="IPR005828">
    <property type="entry name" value="MFS_sugar_transport-like"/>
</dbReference>
<dbReference type="eggNOG" id="KOG0569">
    <property type="taxonomic scope" value="Eukaryota"/>
</dbReference>
<gene>
    <name evidence="7" type="primary">KNAG0F02300</name>
    <name evidence="7" type="ordered locus">KNAG_0F02300</name>
</gene>
<dbReference type="GO" id="GO:0016020">
    <property type="term" value="C:membrane"/>
    <property type="evidence" value="ECO:0007669"/>
    <property type="project" value="UniProtKB-SubCell"/>
</dbReference>
<protein>
    <recommendedName>
        <fullName evidence="9">Major facilitator superfamily (MFS) profile domain-containing protein</fullName>
    </recommendedName>
</protein>
<proteinExistence type="predicted"/>
<reference evidence="8" key="2">
    <citation type="submission" date="2012-08" db="EMBL/GenBank/DDBJ databases">
        <title>Genome sequence of Kazachstania naganishii.</title>
        <authorList>
            <person name="Gordon J.L."/>
            <person name="Armisen D."/>
            <person name="Proux-Wera E."/>
            <person name="OhEigeartaigh S.S."/>
            <person name="Byrne K.P."/>
            <person name="Wolfe K.H."/>
        </authorList>
    </citation>
    <scope>NUCLEOTIDE SEQUENCE [LARGE SCALE GENOMIC DNA]</scope>
    <source>
        <strain evidence="8">ATCC MYA-139 / BCRC 22969 / CBS 8797 / CCRC 22969 / KCTC 17520 / NBRC 10181 / NCYC 3082</strain>
    </source>
</reference>
<comment type="subcellular location">
    <subcellularLocation>
        <location evidence="1">Membrane</location>
    </subcellularLocation>
</comment>
<feature type="transmembrane region" description="Helical" evidence="6">
    <location>
        <begin position="425"/>
        <end position="442"/>
    </location>
</feature>
<keyword evidence="2" id="KW-0813">Transport</keyword>
<sequence>MRQSYKVAGVLYGSVSVVAMQLGMLNFPQFVATCTEFLVPNELVENRGPFQELMQCIPMENDIGLSMITSALFSGGAVGCLISDYCNFYHVFPLRWEFLGALALEGLSLLGLVYSESIHGVAMWRFVGGLGCGVVLGIVPTYVDLLTELKLMPKQVANLGYMVSLALGVAVCQVVSWPVIDSFNWRWIFVYHLILVVGNMLAVLTMLVESPKWYLIMRDKAGTKESLRQYLEGTQEEHDISRVIDKWGQELDDIVRLHLESTASNTVYERIRYWILYVYRNLADVGPLTTKMVLVQCFNFNFMDLYGIKVIKEIMPDSTFPVNVALSCLNVALPFASVYLWEEVRSQVDWRAGHIFVYLSITAAYFFVFLSFHYHSKLAFMVSMVFLSVTTHTLMTSEPLINLAEGSDDPMVHHQQIPMKRYSRLCYWVGGAILAYCFPLVFDLIGHRAMFLIGLLPCISLLIVLT</sequence>
<feature type="transmembrane region" description="Helical" evidence="6">
    <location>
        <begin position="448"/>
        <end position="465"/>
    </location>
</feature>
<dbReference type="InterPro" id="IPR045263">
    <property type="entry name" value="GLUT"/>
</dbReference>
<evidence type="ECO:0000313" key="7">
    <source>
        <dbReference type="EMBL" id="CCK70895.1"/>
    </source>
</evidence>
<evidence type="ECO:0008006" key="9">
    <source>
        <dbReference type="Google" id="ProtNLM"/>
    </source>
</evidence>
<dbReference type="InterPro" id="IPR036259">
    <property type="entry name" value="MFS_trans_sf"/>
</dbReference>
<dbReference type="AlphaFoldDB" id="J7R7P5"/>
<feature type="transmembrane region" description="Helical" evidence="6">
    <location>
        <begin position="159"/>
        <end position="180"/>
    </location>
</feature>
<reference evidence="7 8" key="1">
    <citation type="journal article" date="2011" name="Proc. Natl. Acad. Sci. U.S.A.">
        <title>Evolutionary erosion of yeast sex chromosomes by mating-type switching accidents.</title>
        <authorList>
            <person name="Gordon J.L."/>
            <person name="Armisen D."/>
            <person name="Proux-Wera E."/>
            <person name="Oheigeartaigh S.S."/>
            <person name="Byrne K.P."/>
            <person name="Wolfe K.H."/>
        </authorList>
    </citation>
    <scope>NUCLEOTIDE SEQUENCE [LARGE SCALE GENOMIC DNA]</scope>
    <source>
        <strain evidence="8">ATCC MYA-139 / BCRC 22969 / CBS 8797 / CCRC 22969 / KCTC 17520 / NBRC 10181 / NCYC 3082</strain>
    </source>
</reference>
<dbReference type="Proteomes" id="UP000006310">
    <property type="component" value="Chromosome 6"/>
</dbReference>
<feature type="transmembrane region" description="Helical" evidence="6">
    <location>
        <begin position="94"/>
        <end position="114"/>
    </location>
</feature>
<evidence type="ECO:0000256" key="1">
    <source>
        <dbReference type="ARBA" id="ARBA00004370"/>
    </source>
</evidence>
<evidence type="ECO:0000256" key="6">
    <source>
        <dbReference type="SAM" id="Phobius"/>
    </source>
</evidence>
<keyword evidence="3 6" id="KW-0812">Transmembrane</keyword>
<organism evidence="7 8">
    <name type="scientific">Huiozyma naganishii (strain ATCC MYA-139 / BCRC 22969 / CBS 8797 / KCTC 17520 / NBRC 10181 / NCYC 3082 / Yp74L-3)</name>
    <name type="common">Yeast</name>
    <name type="synonym">Kazachstania naganishii</name>
    <dbReference type="NCBI Taxonomy" id="1071383"/>
    <lineage>
        <taxon>Eukaryota</taxon>
        <taxon>Fungi</taxon>
        <taxon>Dikarya</taxon>
        <taxon>Ascomycota</taxon>
        <taxon>Saccharomycotina</taxon>
        <taxon>Saccharomycetes</taxon>
        <taxon>Saccharomycetales</taxon>
        <taxon>Saccharomycetaceae</taxon>
        <taxon>Huiozyma</taxon>
    </lineage>
</organism>
<feature type="transmembrane region" description="Helical" evidence="6">
    <location>
        <begin position="126"/>
        <end position="147"/>
    </location>
</feature>
<feature type="transmembrane region" description="Helical" evidence="6">
    <location>
        <begin position="63"/>
        <end position="82"/>
    </location>
</feature>
<dbReference type="PANTHER" id="PTHR23503:SF8">
    <property type="entry name" value="FACILITATED GLUCOSE TRANSPORTER PROTEIN 1"/>
    <property type="match status" value="1"/>
</dbReference>
<dbReference type="PANTHER" id="PTHR23503">
    <property type="entry name" value="SOLUTE CARRIER FAMILY 2"/>
    <property type="match status" value="1"/>
</dbReference>
<keyword evidence="5 6" id="KW-0472">Membrane</keyword>
<dbReference type="KEGG" id="kng:KNAG_0F02300"/>
<dbReference type="EMBL" id="HE978319">
    <property type="protein sequence ID" value="CCK70895.1"/>
    <property type="molecule type" value="Genomic_DNA"/>
</dbReference>
<dbReference type="GO" id="GO:0015149">
    <property type="term" value="F:hexose transmembrane transporter activity"/>
    <property type="evidence" value="ECO:0007669"/>
    <property type="project" value="TreeGrafter"/>
</dbReference>
<accession>J7R7P5</accession>
<feature type="transmembrane region" description="Helical" evidence="6">
    <location>
        <begin position="7"/>
        <end position="27"/>
    </location>
</feature>
<dbReference type="SUPFAM" id="SSF103473">
    <property type="entry name" value="MFS general substrate transporter"/>
    <property type="match status" value="1"/>
</dbReference>
<dbReference type="RefSeq" id="XP_022465141.1">
    <property type="nucleotide sequence ID" value="XM_022608668.1"/>
</dbReference>
<feature type="transmembrane region" description="Helical" evidence="6">
    <location>
        <begin position="320"/>
        <end position="341"/>
    </location>
</feature>
<evidence type="ECO:0000313" key="8">
    <source>
        <dbReference type="Proteomes" id="UP000006310"/>
    </source>
</evidence>
<feature type="transmembrane region" description="Helical" evidence="6">
    <location>
        <begin position="353"/>
        <end position="374"/>
    </location>
</feature>
<keyword evidence="8" id="KW-1185">Reference proteome</keyword>
<keyword evidence="4 6" id="KW-1133">Transmembrane helix</keyword>